<dbReference type="STRING" id="1166073.SAMN05192530_107188"/>
<name>A0A1H0KB49_9HYPH</name>
<reference evidence="2 3" key="1">
    <citation type="submission" date="2016-10" db="EMBL/GenBank/DDBJ databases">
        <authorList>
            <person name="de Groot N.N."/>
        </authorList>
    </citation>
    <scope>NUCLEOTIDE SEQUENCE [LARGE SCALE GENOMIC DNA]</scope>
    <source>
        <strain evidence="3">L7-484,KACC 16230,DSM 25025</strain>
    </source>
</reference>
<gene>
    <name evidence="2" type="ORF">SAMN05192530_107188</name>
</gene>
<dbReference type="RefSeq" id="WP_090675274.1">
    <property type="nucleotide sequence ID" value="NZ_FNIT01000007.1"/>
</dbReference>
<proteinExistence type="predicted"/>
<organism evidence="2 3">
    <name type="scientific">Aureimonas jatrophae</name>
    <dbReference type="NCBI Taxonomy" id="1166073"/>
    <lineage>
        <taxon>Bacteria</taxon>
        <taxon>Pseudomonadati</taxon>
        <taxon>Pseudomonadota</taxon>
        <taxon>Alphaproteobacteria</taxon>
        <taxon>Hyphomicrobiales</taxon>
        <taxon>Aurantimonadaceae</taxon>
        <taxon>Aureimonas</taxon>
    </lineage>
</organism>
<evidence type="ECO:0000313" key="3">
    <source>
        <dbReference type="Proteomes" id="UP000198793"/>
    </source>
</evidence>
<evidence type="ECO:0000313" key="2">
    <source>
        <dbReference type="EMBL" id="SDO53158.1"/>
    </source>
</evidence>
<evidence type="ECO:0000256" key="1">
    <source>
        <dbReference type="SAM" id="MobiDB-lite"/>
    </source>
</evidence>
<feature type="region of interest" description="Disordered" evidence="1">
    <location>
        <begin position="1"/>
        <end position="26"/>
    </location>
</feature>
<sequence length="78" mass="8558">MTDDHAAPLHGKDRIAASREEAPRKVPGHYLAPIASSSSDASAIAIGARYSNDNMERWRDYGRFAHIYVDGSTEEAAR</sequence>
<dbReference type="EMBL" id="FNIT01000007">
    <property type="protein sequence ID" value="SDO53158.1"/>
    <property type="molecule type" value="Genomic_DNA"/>
</dbReference>
<feature type="compositionally biased region" description="Basic and acidic residues" evidence="1">
    <location>
        <begin position="1"/>
        <end position="24"/>
    </location>
</feature>
<dbReference type="Proteomes" id="UP000198793">
    <property type="component" value="Unassembled WGS sequence"/>
</dbReference>
<accession>A0A1H0KB49</accession>
<dbReference type="AlphaFoldDB" id="A0A1H0KB49"/>
<protein>
    <submittedName>
        <fullName evidence="2">Uncharacterized protein</fullName>
    </submittedName>
</protein>
<keyword evidence="3" id="KW-1185">Reference proteome</keyword>